<proteinExistence type="inferred from homology"/>
<keyword evidence="10" id="KW-1185">Reference proteome</keyword>
<gene>
    <name evidence="9" type="ORF">WMO29_10055</name>
</gene>
<dbReference type="InterPro" id="IPR000515">
    <property type="entry name" value="MetI-like"/>
</dbReference>
<name>A0ABV1FIE3_9FIRM</name>
<evidence type="ECO:0000256" key="7">
    <source>
        <dbReference type="RuleBase" id="RU363032"/>
    </source>
</evidence>
<evidence type="ECO:0000313" key="9">
    <source>
        <dbReference type="EMBL" id="MEQ2472825.1"/>
    </source>
</evidence>
<protein>
    <submittedName>
        <fullName evidence="9">ABC transporter permease</fullName>
    </submittedName>
</protein>
<dbReference type="CDD" id="cd06261">
    <property type="entry name" value="TM_PBP2"/>
    <property type="match status" value="1"/>
</dbReference>
<keyword evidence="2 7" id="KW-0813">Transport</keyword>
<evidence type="ECO:0000256" key="5">
    <source>
        <dbReference type="ARBA" id="ARBA00022989"/>
    </source>
</evidence>
<feature type="transmembrane region" description="Helical" evidence="7">
    <location>
        <begin position="101"/>
        <end position="122"/>
    </location>
</feature>
<reference evidence="9 10" key="1">
    <citation type="submission" date="2024-03" db="EMBL/GenBank/DDBJ databases">
        <title>Human intestinal bacterial collection.</title>
        <authorList>
            <person name="Pauvert C."/>
            <person name="Hitch T.C.A."/>
            <person name="Clavel T."/>
        </authorList>
    </citation>
    <scope>NUCLEOTIDE SEQUENCE [LARGE SCALE GENOMIC DNA]</scope>
    <source>
        <strain evidence="9 10">CLA-AA-H132</strain>
    </source>
</reference>
<dbReference type="PANTHER" id="PTHR43163">
    <property type="entry name" value="DIPEPTIDE TRANSPORT SYSTEM PERMEASE PROTEIN DPPB-RELATED"/>
    <property type="match status" value="1"/>
</dbReference>
<organism evidence="9 10">
    <name type="scientific">Laedolimicola intestinihominis</name>
    <dbReference type="NCBI Taxonomy" id="3133166"/>
    <lineage>
        <taxon>Bacteria</taxon>
        <taxon>Bacillati</taxon>
        <taxon>Bacillota</taxon>
        <taxon>Clostridia</taxon>
        <taxon>Lachnospirales</taxon>
        <taxon>Lachnospiraceae</taxon>
        <taxon>Laedolimicola</taxon>
    </lineage>
</organism>
<dbReference type="Proteomes" id="UP001438008">
    <property type="component" value="Unassembled WGS sequence"/>
</dbReference>
<sequence>MLKYVVKRILMIIPVVLAVSFIVFFIMDFVPSDPAVTVLGDGATEEQLDYYRETHGLNDPLIIRYVRYMEGIVQGDLGTSYAQNRPVWDIFFEKFPNTFKLAVASVVVTVLLSIPLGILAAVKNNTWVDTVCSTFSFVGLAMPNFWLGLLLIMLFSVNLHLLPSTGAVGVKSLILPAITCGTGNMAALTRITRSSMLDVLRQDYLRTARAKGQSEGKIITRHAFKNAQIPVVTQIGIQMSTLLGGAVLTERVFAWPGVGAFLVDSIQKSDFEVVTGFVIMLAIFVSIILLLVDVVYAFLDPRIKAQYSKG</sequence>
<keyword evidence="6 7" id="KW-0472">Membrane</keyword>
<evidence type="ECO:0000256" key="1">
    <source>
        <dbReference type="ARBA" id="ARBA00004651"/>
    </source>
</evidence>
<feature type="transmembrane region" description="Helical" evidence="7">
    <location>
        <begin position="9"/>
        <end position="27"/>
    </location>
</feature>
<feature type="transmembrane region" description="Helical" evidence="7">
    <location>
        <begin position="277"/>
        <end position="299"/>
    </location>
</feature>
<dbReference type="SUPFAM" id="SSF161098">
    <property type="entry name" value="MetI-like"/>
    <property type="match status" value="1"/>
</dbReference>
<evidence type="ECO:0000259" key="8">
    <source>
        <dbReference type="PROSITE" id="PS50928"/>
    </source>
</evidence>
<evidence type="ECO:0000256" key="2">
    <source>
        <dbReference type="ARBA" id="ARBA00022448"/>
    </source>
</evidence>
<accession>A0ABV1FIE3</accession>
<comment type="similarity">
    <text evidence="7">Belongs to the binding-protein-dependent transport system permease family.</text>
</comment>
<keyword evidence="3" id="KW-1003">Cell membrane</keyword>
<dbReference type="InterPro" id="IPR035906">
    <property type="entry name" value="MetI-like_sf"/>
</dbReference>
<dbReference type="InterPro" id="IPR045621">
    <property type="entry name" value="BPD_transp_1_N"/>
</dbReference>
<dbReference type="Gene3D" id="1.10.3720.10">
    <property type="entry name" value="MetI-like"/>
    <property type="match status" value="1"/>
</dbReference>
<dbReference type="PANTHER" id="PTHR43163:SF6">
    <property type="entry name" value="DIPEPTIDE TRANSPORT SYSTEM PERMEASE PROTEIN DPPB-RELATED"/>
    <property type="match status" value="1"/>
</dbReference>
<evidence type="ECO:0000256" key="4">
    <source>
        <dbReference type="ARBA" id="ARBA00022692"/>
    </source>
</evidence>
<keyword evidence="5 7" id="KW-1133">Transmembrane helix</keyword>
<dbReference type="Pfam" id="PF19300">
    <property type="entry name" value="BPD_transp_1_N"/>
    <property type="match status" value="1"/>
</dbReference>
<comment type="subcellular location">
    <subcellularLocation>
        <location evidence="1 7">Cell membrane</location>
        <topology evidence="1 7">Multi-pass membrane protein</topology>
    </subcellularLocation>
</comment>
<evidence type="ECO:0000256" key="3">
    <source>
        <dbReference type="ARBA" id="ARBA00022475"/>
    </source>
</evidence>
<dbReference type="Pfam" id="PF00528">
    <property type="entry name" value="BPD_transp_1"/>
    <property type="match status" value="1"/>
</dbReference>
<evidence type="ECO:0000256" key="6">
    <source>
        <dbReference type="ARBA" id="ARBA00023136"/>
    </source>
</evidence>
<comment type="caution">
    <text evidence="9">The sequence shown here is derived from an EMBL/GenBank/DDBJ whole genome shotgun (WGS) entry which is preliminary data.</text>
</comment>
<dbReference type="EMBL" id="JBBMFE010000008">
    <property type="protein sequence ID" value="MEQ2472825.1"/>
    <property type="molecule type" value="Genomic_DNA"/>
</dbReference>
<evidence type="ECO:0000313" key="10">
    <source>
        <dbReference type="Proteomes" id="UP001438008"/>
    </source>
</evidence>
<dbReference type="PROSITE" id="PS50928">
    <property type="entry name" value="ABC_TM1"/>
    <property type="match status" value="1"/>
</dbReference>
<dbReference type="RefSeq" id="WP_349164677.1">
    <property type="nucleotide sequence ID" value="NZ_JBBMFE010000008.1"/>
</dbReference>
<feature type="transmembrane region" description="Helical" evidence="7">
    <location>
        <begin position="134"/>
        <end position="155"/>
    </location>
</feature>
<keyword evidence="4 7" id="KW-0812">Transmembrane</keyword>
<feature type="domain" description="ABC transmembrane type-1" evidence="8">
    <location>
        <begin position="95"/>
        <end position="296"/>
    </location>
</feature>